<name>A0ABU0ZQK6_9ACTN</name>
<keyword evidence="2" id="KW-1185">Reference proteome</keyword>
<dbReference type="Proteomes" id="UP001230908">
    <property type="component" value="Unassembled WGS sequence"/>
</dbReference>
<accession>A0ABU0ZQK6</accession>
<dbReference type="InterPro" id="IPR027417">
    <property type="entry name" value="P-loop_NTPase"/>
</dbReference>
<organism evidence="1 2">
    <name type="scientific">Phytohabitans maris</name>
    <dbReference type="NCBI Taxonomy" id="3071409"/>
    <lineage>
        <taxon>Bacteria</taxon>
        <taxon>Bacillati</taxon>
        <taxon>Actinomycetota</taxon>
        <taxon>Actinomycetes</taxon>
        <taxon>Micromonosporales</taxon>
        <taxon>Micromonosporaceae</taxon>
    </lineage>
</organism>
<evidence type="ECO:0000313" key="2">
    <source>
        <dbReference type="Proteomes" id="UP001230908"/>
    </source>
</evidence>
<dbReference type="Gene3D" id="1.25.40.10">
    <property type="entry name" value="Tetratricopeptide repeat domain"/>
    <property type="match status" value="2"/>
</dbReference>
<comment type="caution">
    <text evidence="1">The sequence shown here is derived from an EMBL/GenBank/DDBJ whole genome shotgun (WGS) entry which is preliminary data.</text>
</comment>
<sequence length="1540" mass="161534">MRPNATSAPRIVAPGPDGLVPVARGCLVAADLVLTRAVPAPDGEGYRVACGSDTYGCRLLTQHRDDVRGVEAALFEIDDPAWAPSRDYVPPRWGAFTGSLHWTAAAILDGEAEHPVEISPLSWRRPARWDLRHAPLPATTGGEPSGAPVFAGDLLTGVAIREAGDQWTAVPVAALVDVRALRQPIEERLGRPVHLEPVELAGLLAPWTPLTAPRVAADLLDPRRAVTPFTGYADVLDQLLAWCDGGPALAGLLVAGAPGHGKTRLAREAAARLHARGWLVGDVAATTLADSWLRHLAAADRPVLLAFDGAGGLDTAGAVAAHLSSQPPRHPVRLLVTAPGDAAGWVAWRERPGSPGALAFAEAPLVVPGFPSGAGLAPAAARRWSLALAAGLEGLVEPADVERRLSGPGAGRLPAWAAGGSPETAAVAVLATLLADDPPANLAAAEEVVLADAVDRWTSASARHGERVRSLALPAIDLAALIRPADEAEATKILAGLPGASGVAELADWVRTTCPPAEPDQRYWGTPLPARLRGRRLVAACADAGLVAAVRRLDTPHTPFALARLAEAAPYGEPPAELLRVLVLGDPVGWGAAAIRAIRATAAPDPLVAVLRELGRADLAAEARVALADALPTPAGALAEVEVPLREQLVAGYRRSVEGGQRQARSLLATELLALSRALAEAGRAGDALATAREAVDRHREQREVAPAPGVLRGLRTALRTLAIRHLALDQDGPAAEAAREAVELCREAESADREVATWLAADLEFLGAMRLDGGEPEAAAEAYDEAVRAHRRAAAEGRATPGDGLGVVLCGLSDALAACGRTGPAAGAMAEAVVAYERLAATDPQTYQPTLAVALEVLAGRLAAAGRTDEAVQAAERAVRVHRRLGEQARDERSTDHAEALRRLSDLYAVAERADDALSAAHESVERHRTAAAEHMVSAGLCAALHTLARRYDEMDQTDYAADAAVEAANGYRRLVERGQEEHRAALAGALSNAAVLRGRQGIARESEPLARQALQAAAALDSPDPAQLAAIRNNLAIVLGAATGRPGGERLLDESASLAEQAVRGLDERDPAGLVRALLTLARQRAATGDTADSVAAAERAVEVCAGLGVRRADLVLAAEALGSLAERYAEAVRFAEAAAAVERARDAHRRLVRMGLARHRAGLGDLAMLQAGMPSDVVSPLAAAGAADEAVACYRELAAEQPERFRPSLVAALDRSAQLYGRMDRGEDAYDRMVEAIEVGRTLVATVPHVHTADQAARLRWLAERLEATDPEAARDAAEEAFALSREVSDPKAGRHELAASAALLARLLPHHGTSEEGARPMLLANTAANRFEELARERPDIYLGELAGVLMHRAGLKAAVGNVAASAADADEAVTYHREVAANRAAHRPALAQALLDRLELPADDSLDRIAVLRETTEIYGTLSQDAPEPYLPRLARAQIRLAGELSSRGRRHRPESLREGRLGVDILADLAEQRPAEFGAEAVKALLDHAQHLVRAGRDVEAQGIRGRAARVNGLLGSVGASATEDGEPGERPES</sequence>
<evidence type="ECO:0000313" key="1">
    <source>
        <dbReference type="EMBL" id="MDQ7909311.1"/>
    </source>
</evidence>
<dbReference type="SUPFAM" id="SSF48452">
    <property type="entry name" value="TPR-like"/>
    <property type="match status" value="1"/>
</dbReference>
<dbReference type="EMBL" id="JAVHUY010000040">
    <property type="protein sequence ID" value="MDQ7909311.1"/>
    <property type="molecule type" value="Genomic_DNA"/>
</dbReference>
<proteinExistence type="predicted"/>
<dbReference type="SUPFAM" id="SSF52540">
    <property type="entry name" value="P-loop containing nucleoside triphosphate hydrolases"/>
    <property type="match status" value="1"/>
</dbReference>
<protein>
    <recommendedName>
        <fullName evidence="3">Tetratricopeptide repeat protein</fullName>
    </recommendedName>
</protein>
<dbReference type="InterPro" id="IPR011990">
    <property type="entry name" value="TPR-like_helical_dom_sf"/>
</dbReference>
<gene>
    <name evidence="1" type="ORF">RB614_32800</name>
</gene>
<reference evidence="1 2" key="1">
    <citation type="submission" date="2023-08" db="EMBL/GenBank/DDBJ databases">
        <title>Phytohabitans sansha sp. nov., isolated from marine sediment.</title>
        <authorList>
            <person name="Zhao Y."/>
            <person name="Yi K."/>
        </authorList>
    </citation>
    <scope>NUCLEOTIDE SEQUENCE [LARGE SCALE GENOMIC DNA]</scope>
    <source>
        <strain evidence="1 2">ZYX-F-186</strain>
    </source>
</reference>
<dbReference type="RefSeq" id="WP_308716567.1">
    <property type="nucleotide sequence ID" value="NZ_JAVHUY010000040.1"/>
</dbReference>
<evidence type="ECO:0008006" key="3">
    <source>
        <dbReference type="Google" id="ProtNLM"/>
    </source>
</evidence>